<gene>
    <name evidence="2" type="ORF">MKW94_010148</name>
</gene>
<feature type="compositionally biased region" description="Low complexity" evidence="1">
    <location>
        <begin position="12"/>
        <end position="23"/>
    </location>
</feature>
<dbReference type="EMBL" id="JAJJMA010224106">
    <property type="protein sequence ID" value="MCL7041476.1"/>
    <property type="molecule type" value="Genomic_DNA"/>
</dbReference>
<evidence type="ECO:0000313" key="3">
    <source>
        <dbReference type="Proteomes" id="UP001177140"/>
    </source>
</evidence>
<sequence length="60" mass="6694">MAEGRRSLSLMSSVDSQRFSSRSIPKRGQVKAWIVIGIAHSFASLFSHTARHSTNPRQHS</sequence>
<evidence type="ECO:0000313" key="2">
    <source>
        <dbReference type="EMBL" id="MCL7041476.1"/>
    </source>
</evidence>
<dbReference type="AlphaFoldDB" id="A0AA42AW18"/>
<accession>A0AA42AW18</accession>
<comment type="caution">
    <text evidence="2">The sequence shown here is derived from an EMBL/GenBank/DDBJ whole genome shotgun (WGS) entry which is preliminary data.</text>
</comment>
<dbReference type="PANTHER" id="PTHR36615">
    <property type="entry name" value="PROTEIN, PUTATIVE-RELATED"/>
    <property type="match status" value="1"/>
</dbReference>
<protein>
    <submittedName>
        <fullName evidence="2">Uncharacterized protein</fullName>
    </submittedName>
</protein>
<keyword evidence="3" id="KW-1185">Reference proteome</keyword>
<proteinExistence type="predicted"/>
<evidence type="ECO:0000256" key="1">
    <source>
        <dbReference type="SAM" id="MobiDB-lite"/>
    </source>
</evidence>
<organism evidence="2 3">
    <name type="scientific">Papaver nudicaule</name>
    <name type="common">Iceland poppy</name>
    <dbReference type="NCBI Taxonomy" id="74823"/>
    <lineage>
        <taxon>Eukaryota</taxon>
        <taxon>Viridiplantae</taxon>
        <taxon>Streptophyta</taxon>
        <taxon>Embryophyta</taxon>
        <taxon>Tracheophyta</taxon>
        <taxon>Spermatophyta</taxon>
        <taxon>Magnoliopsida</taxon>
        <taxon>Ranunculales</taxon>
        <taxon>Papaveraceae</taxon>
        <taxon>Papaveroideae</taxon>
        <taxon>Papaver</taxon>
    </lineage>
</organism>
<reference evidence="2" key="1">
    <citation type="submission" date="2022-03" db="EMBL/GenBank/DDBJ databases">
        <title>A functionally conserved STORR gene fusion in Papaver species that diverged 16.8 million years ago.</title>
        <authorList>
            <person name="Catania T."/>
        </authorList>
    </citation>
    <scope>NUCLEOTIDE SEQUENCE</scope>
    <source>
        <strain evidence="2">S-191538</strain>
    </source>
</reference>
<name>A0AA42AW18_PAPNU</name>
<feature type="region of interest" description="Disordered" evidence="1">
    <location>
        <begin position="1"/>
        <end position="26"/>
    </location>
</feature>
<dbReference type="Proteomes" id="UP001177140">
    <property type="component" value="Unassembled WGS sequence"/>
</dbReference>
<dbReference type="PANTHER" id="PTHR36615:SF7">
    <property type="entry name" value="PROTEIN, PUTATIVE-RELATED"/>
    <property type="match status" value="1"/>
</dbReference>